<gene>
    <name evidence="2" type="ORF">BECKTC1821F_GA0114240_10108</name>
</gene>
<feature type="region of interest" description="Disordered" evidence="1">
    <location>
        <begin position="38"/>
        <end position="95"/>
    </location>
</feature>
<dbReference type="EMBL" id="CAADFW010000010">
    <property type="protein sequence ID" value="VFK56423.1"/>
    <property type="molecule type" value="Genomic_DNA"/>
</dbReference>
<organism evidence="2">
    <name type="scientific">Candidatus Kentrum sp. TC</name>
    <dbReference type="NCBI Taxonomy" id="2126339"/>
    <lineage>
        <taxon>Bacteria</taxon>
        <taxon>Pseudomonadati</taxon>
        <taxon>Pseudomonadota</taxon>
        <taxon>Gammaproteobacteria</taxon>
        <taxon>Candidatus Kentrum</taxon>
    </lineage>
</organism>
<proteinExistence type="predicted"/>
<sequence length="116" mass="12473">MDGKAARGRTVCSDRAVIPVVRSPRRCFGEITGENWGASERKPHLLSSESPNPHRSPMIISAPIPLKKPPTGEPCAEKPHTRFGGRGGETRPLPLSIGGAPESLVFILVIDKKSLD</sequence>
<accession>A0A450ZRH6</accession>
<evidence type="ECO:0000313" key="2">
    <source>
        <dbReference type="EMBL" id="VFK56423.1"/>
    </source>
</evidence>
<name>A0A450ZRH6_9GAMM</name>
<evidence type="ECO:0000256" key="1">
    <source>
        <dbReference type="SAM" id="MobiDB-lite"/>
    </source>
</evidence>
<protein>
    <submittedName>
        <fullName evidence="2">Uncharacterized protein</fullName>
    </submittedName>
</protein>
<reference evidence="2" key="1">
    <citation type="submission" date="2019-02" db="EMBL/GenBank/DDBJ databases">
        <authorList>
            <person name="Gruber-Vodicka R. H."/>
            <person name="Seah K. B. B."/>
        </authorList>
    </citation>
    <scope>NUCLEOTIDE SEQUENCE</scope>
    <source>
        <strain evidence="2">BECK_BZ126</strain>
    </source>
</reference>
<dbReference type="AlphaFoldDB" id="A0A450ZRH6"/>